<evidence type="ECO:0000256" key="2">
    <source>
        <dbReference type="SAM" id="MobiDB-lite"/>
    </source>
</evidence>
<keyword evidence="1" id="KW-0862">Zinc</keyword>
<dbReference type="SMART" id="SM00343">
    <property type="entry name" value="ZnF_C2HC"/>
    <property type="match status" value="1"/>
</dbReference>
<dbReference type="GO" id="GO:0003676">
    <property type="term" value="F:nucleic acid binding"/>
    <property type="evidence" value="ECO:0007669"/>
    <property type="project" value="InterPro"/>
</dbReference>
<evidence type="ECO:0000259" key="3">
    <source>
        <dbReference type="PROSITE" id="PS50158"/>
    </source>
</evidence>
<reference evidence="4 5" key="1">
    <citation type="journal article" date="2018" name="Mol. Plant">
        <title>The genome of Artemisia annua provides insight into the evolution of Asteraceae family and artemisinin biosynthesis.</title>
        <authorList>
            <person name="Shen Q."/>
            <person name="Zhang L."/>
            <person name="Liao Z."/>
            <person name="Wang S."/>
            <person name="Yan T."/>
            <person name="Shi P."/>
            <person name="Liu M."/>
            <person name="Fu X."/>
            <person name="Pan Q."/>
            <person name="Wang Y."/>
            <person name="Lv Z."/>
            <person name="Lu X."/>
            <person name="Zhang F."/>
            <person name="Jiang W."/>
            <person name="Ma Y."/>
            <person name="Chen M."/>
            <person name="Hao X."/>
            <person name="Li L."/>
            <person name="Tang Y."/>
            <person name="Lv G."/>
            <person name="Zhou Y."/>
            <person name="Sun X."/>
            <person name="Brodelius P.E."/>
            <person name="Rose J.K.C."/>
            <person name="Tang K."/>
        </authorList>
    </citation>
    <scope>NUCLEOTIDE SEQUENCE [LARGE SCALE GENOMIC DNA]</scope>
    <source>
        <strain evidence="5">cv. Huhao1</strain>
        <tissue evidence="4">Leaf</tissue>
    </source>
</reference>
<keyword evidence="1" id="KW-0863">Zinc-finger</keyword>
<gene>
    <name evidence="4" type="ORF">CTI12_AA355540</name>
</gene>
<dbReference type="GO" id="GO:0008270">
    <property type="term" value="F:zinc ion binding"/>
    <property type="evidence" value="ECO:0007669"/>
    <property type="project" value="UniProtKB-KW"/>
</dbReference>
<keyword evidence="1" id="KW-0479">Metal-binding</keyword>
<feature type="region of interest" description="Disordered" evidence="2">
    <location>
        <begin position="181"/>
        <end position="208"/>
    </location>
</feature>
<feature type="domain" description="CCHC-type" evidence="3">
    <location>
        <begin position="213"/>
        <end position="229"/>
    </location>
</feature>
<dbReference type="PROSITE" id="PS50158">
    <property type="entry name" value="ZF_CCHC"/>
    <property type="match status" value="1"/>
</dbReference>
<dbReference type="Proteomes" id="UP000245207">
    <property type="component" value="Unassembled WGS sequence"/>
</dbReference>
<proteinExistence type="predicted"/>
<evidence type="ECO:0000313" key="4">
    <source>
        <dbReference type="EMBL" id="PWA63394.1"/>
    </source>
</evidence>
<dbReference type="InterPro" id="IPR001878">
    <property type="entry name" value="Znf_CCHC"/>
</dbReference>
<dbReference type="AlphaFoldDB" id="A0A2U1MQA5"/>
<evidence type="ECO:0000313" key="5">
    <source>
        <dbReference type="Proteomes" id="UP000245207"/>
    </source>
</evidence>
<dbReference type="Pfam" id="PF00098">
    <property type="entry name" value="zf-CCHC"/>
    <property type="match status" value="1"/>
</dbReference>
<sequence length="248" mass="29631">MNFQYPMLNSTNYTIWAVKIRAIFNVHGIWEVIEPTQGTEVDQKKRYSAIAMLYQELRKYLYCKLLTLNRKGDLDALKIRQLELIELRKARVQTLESEFEQKFLKMERRNYWGIQWKIKELVRKLLSQVPEKFMQIVAGNRTPFKNERTKKAVKEEDGSSSLLFSNVDEKTKEHKCEHCGHVNSSQERTERGRGKNWKPWKKKDGDQDNSQIRCYKCKELGHYKSECPKWEKEHEENLIQEDDEPTLL</sequence>
<protein>
    <submittedName>
        <fullName evidence="4">Zinc finger, CCHC-type</fullName>
    </submittedName>
</protein>
<name>A0A2U1MQA5_ARTAN</name>
<organism evidence="4 5">
    <name type="scientific">Artemisia annua</name>
    <name type="common">Sweet wormwood</name>
    <dbReference type="NCBI Taxonomy" id="35608"/>
    <lineage>
        <taxon>Eukaryota</taxon>
        <taxon>Viridiplantae</taxon>
        <taxon>Streptophyta</taxon>
        <taxon>Embryophyta</taxon>
        <taxon>Tracheophyta</taxon>
        <taxon>Spermatophyta</taxon>
        <taxon>Magnoliopsida</taxon>
        <taxon>eudicotyledons</taxon>
        <taxon>Gunneridae</taxon>
        <taxon>Pentapetalae</taxon>
        <taxon>asterids</taxon>
        <taxon>campanulids</taxon>
        <taxon>Asterales</taxon>
        <taxon>Asteraceae</taxon>
        <taxon>Asteroideae</taxon>
        <taxon>Anthemideae</taxon>
        <taxon>Artemisiinae</taxon>
        <taxon>Artemisia</taxon>
    </lineage>
</organism>
<dbReference type="EMBL" id="PKPP01004647">
    <property type="protein sequence ID" value="PWA63394.1"/>
    <property type="molecule type" value="Genomic_DNA"/>
</dbReference>
<accession>A0A2U1MQA5</accession>
<comment type="caution">
    <text evidence="4">The sequence shown here is derived from an EMBL/GenBank/DDBJ whole genome shotgun (WGS) entry which is preliminary data.</text>
</comment>
<keyword evidence="5" id="KW-1185">Reference proteome</keyword>
<dbReference type="InterPro" id="IPR036875">
    <property type="entry name" value="Znf_CCHC_sf"/>
</dbReference>
<evidence type="ECO:0000256" key="1">
    <source>
        <dbReference type="PROSITE-ProRule" id="PRU00047"/>
    </source>
</evidence>
<dbReference type="OrthoDB" id="8063676at2759"/>
<dbReference type="SUPFAM" id="SSF57756">
    <property type="entry name" value="Retrovirus zinc finger-like domains"/>
    <property type="match status" value="1"/>
</dbReference>
<dbReference type="Gene3D" id="4.10.60.10">
    <property type="entry name" value="Zinc finger, CCHC-type"/>
    <property type="match status" value="1"/>
</dbReference>